<name>A0ACD5BJK5_9PSEU</name>
<protein>
    <submittedName>
        <fullName evidence="1">Helix-turn-helix transcriptional regulator</fullName>
    </submittedName>
</protein>
<keyword evidence="2" id="KW-1185">Reference proteome</keyword>
<organism evidence="1 2">
    <name type="scientific">Amycolatopsis coloradensis</name>
    <dbReference type="NCBI Taxonomy" id="76021"/>
    <lineage>
        <taxon>Bacteria</taxon>
        <taxon>Bacillati</taxon>
        <taxon>Actinomycetota</taxon>
        <taxon>Actinomycetes</taxon>
        <taxon>Pseudonocardiales</taxon>
        <taxon>Pseudonocardiaceae</taxon>
        <taxon>Amycolatopsis</taxon>
    </lineage>
</organism>
<proteinExistence type="predicted"/>
<dbReference type="EMBL" id="CP150484">
    <property type="protein sequence ID" value="WYW19427.1"/>
    <property type="molecule type" value="Genomic_DNA"/>
</dbReference>
<sequence length="328" mass="36569">MAASTPPRDLLFETTDSDQAGEFITGVYGADIRLTGSKKGYRYRHTRMATDAFTIDSGSQTHNLTVNVEPLPMLLIAFPRAMTMDYWSRSVEHRFGPGEVLLASRDEQGPPYRVRWCDGTVLVATLPFATLDQVAATETTRRDTPVRFTDLRPATRTAAQHLTATIDYLATGLRDQPHAMREPLVASTAGRLLATTALTTFPNTALTEPTIEDRHDSHPATLQRAIAYIDDHAHEDISVADIATTAHVTIRALQYAFRRHRGTTPMGYLRQARLQQAHQELLAADPGTGVTVTEIGARWGFFHPGRFAHHYRTTYGCPPYRTLRRDGR</sequence>
<gene>
    <name evidence="1" type="ORF">LCL61_28170</name>
</gene>
<evidence type="ECO:0000313" key="2">
    <source>
        <dbReference type="Proteomes" id="UP001456344"/>
    </source>
</evidence>
<dbReference type="Proteomes" id="UP001456344">
    <property type="component" value="Chromosome"/>
</dbReference>
<accession>A0ACD5BJK5</accession>
<evidence type="ECO:0000313" key="1">
    <source>
        <dbReference type="EMBL" id="WYW19427.1"/>
    </source>
</evidence>
<reference evidence="1" key="1">
    <citation type="submission" date="2023-10" db="EMBL/GenBank/DDBJ databases">
        <title>Whole genome sequencing of actinobacterial strain Amycolatopsis sp. (BCA-696) identifies the underlying plant growth-promoting genes.</title>
        <authorList>
            <person name="Gandham P."/>
            <person name="Vadla N."/>
            <person name="Saji A."/>
            <person name="Srinivas V."/>
            <person name="Ruperao P."/>
            <person name="Selvanayagam S."/>
            <person name="Saxena R.K."/>
            <person name="Rathore A."/>
            <person name="Gopalakrishnan S."/>
            <person name="Thakur V."/>
        </authorList>
    </citation>
    <scope>NUCLEOTIDE SEQUENCE</scope>
    <source>
        <strain evidence="1">BCA-696</strain>
    </source>
</reference>